<accession>A0A1J5R5D1</accession>
<protein>
    <submittedName>
        <fullName evidence="1">Uncharacterized protein</fullName>
    </submittedName>
</protein>
<gene>
    <name evidence="1" type="ORF">GALL_274420</name>
</gene>
<evidence type="ECO:0000313" key="1">
    <source>
        <dbReference type="EMBL" id="OIQ90650.1"/>
    </source>
</evidence>
<dbReference type="EMBL" id="MLJW01000284">
    <property type="protein sequence ID" value="OIQ90650.1"/>
    <property type="molecule type" value="Genomic_DNA"/>
</dbReference>
<dbReference type="AlphaFoldDB" id="A0A1J5R5D1"/>
<sequence length="121" mass="13540">MKDTKAWVEDEDLIRSNVDDTVVERMLQRGAATGLERRGIARAAPQRASYDREGRYPLDGRVFPRADGSFLIVAAEDMFRAGDPIYVEVRGHPQAFVVSAVRAGTRVNDTPITRVLTVRPR</sequence>
<proteinExistence type="predicted"/>
<organism evidence="1">
    <name type="scientific">mine drainage metagenome</name>
    <dbReference type="NCBI Taxonomy" id="410659"/>
    <lineage>
        <taxon>unclassified sequences</taxon>
        <taxon>metagenomes</taxon>
        <taxon>ecological metagenomes</taxon>
    </lineage>
</organism>
<reference evidence="1" key="1">
    <citation type="submission" date="2016-10" db="EMBL/GenBank/DDBJ databases">
        <title>Sequence of Gallionella enrichment culture.</title>
        <authorList>
            <person name="Poehlein A."/>
            <person name="Muehling M."/>
            <person name="Daniel R."/>
        </authorList>
    </citation>
    <scope>NUCLEOTIDE SEQUENCE</scope>
</reference>
<comment type="caution">
    <text evidence="1">The sequence shown here is derived from an EMBL/GenBank/DDBJ whole genome shotgun (WGS) entry which is preliminary data.</text>
</comment>
<name>A0A1J5R5D1_9ZZZZ</name>